<sequence length="348" mass="40045">MRRKYREPEPMRRVAVYEDEESMQPRKRRILFPVLITLFSVIFVVSAAVLVIELIVNPYVTDKNVGEIQKIYSEAGDTESVVPATSEDDTADSERMAELERRCEAVLKLQSVNSDITGWVQLDGTDINFPVLTPPAGDPQYYLYRNYKKESTKYGSIFLDGMCTVDSDNQVLHGHSMQDGRMFWQVIGFGSAKTVKSCPVFRYDTEKEAAEWKIVSVFKTNTYDNQGELFNYLRGDFDSAEDKMQFYYDVMKRSMVNTGVDLNENDKTVMLSTCSYEYEGFRTVIVARKVRDGEDATVDTSKITENENALYPDIWYPSGKAPDYWPDYFEDAVQNGMVDWYTGNLYKD</sequence>
<dbReference type="InterPro" id="IPR023365">
    <property type="entry name" value="Sortase_dom-sf"/>
</dbReference>
<dbReference type="GO" id="GO:0016787">
    <property type="term" value="F:hydrolase activity"/>
    <property type="evidence" value="ECO:0007669"/>
    <property type="project" value="UniProtKB-KW"/>
</dbReference>
<evidence type="ECO:0000313" key="3">
    <source>
        <dbReference type="EMBL" id="MCC2137607.1"/>
    </source>
</evidence>
<dbReference type="Gene3D" id="2.40.260.10">
    <property type="entry name" value="Sortase"/>
    <property type="match status" value="1"/>
</dbReference>
<keyword evidence="2" id="KW-0812">Transmembrane</keyword>
<dbReference type="InterPro" id="IPR005754">
    <property type="entry name" value="Sortase"/>
</dbReference>
<dbReference type="EMBL" id="JAJEQC010000012">
    <property type="protein sequence ID" value="MCC2137607.1"/>
    <property type="molecule type" value="Genomic_DNA"/>
</dbReference>
<protein>
    <submittedName>
        <fullName evidence="3">Class B sortase</fullName>
    </submittedName>
</protein>
<dbReference type="Proteomes" id="UP001199424">
    <property type="component" value="Unassembled WGS sequence"/>
</dbReference>
<reference evidence="3" key="1">
    <citation type="submission" date="2021-10" db="EMBL/GenBank/DDBJ databases">
        <title>Anaerobic single-cell dispensing facilitates the cultivation of human gut bacteria.</title>
        <authorList>
            <person name="Afrizal A."/>
        </authorList>
    </citation>
    <scope>NUCLEOTIDE SEQUENCE</scope>
    <source>
        <strain evidence="3">CLA-AA-H250</strain>
    </source>
</reference>
<name>A0AAE3ALC6_9FIRM</name>
<gene>
    <name evidence="3" type="ORF">LKD31_11375</name>
</gene>
<accession>A0AAE3ALC6</accession>
<organism evidence="3 4">
    <name type="scientific">Hominenteromicrobium mulieris</name>
    <dbReference type="NCBI Taxonomy" id="2885357"/>
    <lineage>
        <taxon>Bacteria</taxon>
        <taxon>Bacillati</taxon>
        <taxon>Bacillota</taxon>
        <taxon>Clostridia</taxon>
        <taxon>Eubacteriales</taxon>
        <taxon>Oscillospiraceae</taxon>
        <taxon>Hominenteromicrobium</taxon>
    </lineage>
</organism>
<keyword evidence="1" id="KW-0378">Hydrolase</keyword>
<evidence type="ECO:0000256" key="1">
    <source>
        <dbReference type="ARBA" id="ARBA00022801"/>
    </source>
</evidence>
<evidence type="ECO:0000313" key="4">
    <source>
        <dbReference type="Proteomes" id="UP001199424"/>
    </source>
</evidence>
<dbReference type="AlphaFoldDB" id="A0AAE3ALC6"/>
<keyword evidence="2" id="KW-1133">Transmembrane helix</keyword>
<dbReference type="SUPFAM" id="SSF63817">
    <property type="entry name" value="Sortase"/>
    <property type="match status" value="1"/>
</dbReference>
<keyword evidence="2" id="KW-0472">Membrane</keyword>
<dbReference type="CDD" id="cd05826">
    <property type="entry name" value="Sortase_B"/>
    <property type="match status" value="1"/>
</dbReference>
<comment type="caution">
    <text evidence="3">The sequence shown here is derived from an EMBL/GenBank/DDBJ whole genome shotgun (WGS) entry which is preliminary data.</text>
</comment>
<dbReference type="InterPro" id="IPR009835">
    <property type="entry name" value="SrtB"/>
</dbReference>
<feature type="transmembrane region" description="Helical" evidence="2">
    <location>
        <begin position="30"/>
        <end position="52"/>
    </location>
</feature>
<proteinExistence type="predicted"/>
<dbReference type="Pfam" id="PF04203">
    <property type="entry name" value="Sortase"/>
    <property type="match status" value="1"/>
</dbReference>
<evidence type="ECO:0000256" key="2">
    <source>
        <dbReference type="SAM" id="Phobius"/>
    </source>
</evidence>
<keyword evidence="4" id="KW-1185">Reference proteome</keyword>
<dbReference type="RefSeq" id="WP_308449792.1">
    <property type="nucleotide sequence ID" value="NZ_JAJEQC010000012.1"/>
</dbReference>